<dbReference type="EMBL" id="JBHSFV010000005">
    <property type="protein sequence ID" value="MFC4634297.1"/>
    <property type="molecule type" value="Genomic_DNA"/>
</dbReference>
<evidence type="ECO:0000313" key="2">
    <source>
        <dbReference type="Proteomes" id="UP001596043"/>
    </source>
</evidence>
<organism evidence="1 2">
    <name type="scientific">Dokdonia ponticola</name>
    <dbReference type="NCBI Taxonomy" id="2041041"/>
    <lineage>
        <taxon>Bacteria</taxon>
        <taxon>Pseudomonadati</taxon>
        <taxon>Bacteroidota</taxon>
        <taxon>Flavobacteriia</taxon>
        <taxon>Flavobacteriales</taxon>
        <taxon>Flavobacteriaceae</taxon>
        <taxon>Dokdonia</taxon>
    </lineage>
</organism>
<protein>
    <submittedName>
        <fullName evidence="1">Uncharacterized protein</fullName>
    </submittedName>
</protein>
<reference evidence="2" key="1">
    <citation type="journal article" date="2019" name="Int. J. Syst. Evol. Microbiol.">
        <title>The Global Catalogue of Microorganisms (GCM) 10K type strain sequencing project: providing services to taxonomists for standard genome sequencing and annotation.</title>
        <authorList>
            <consortium name="The Broad Institute Genomics Platform"/>
            <consortium name="The Broad Institute Genome Sequencing Center for Infectious Disease"/>
            <person name="Wu L."/>
            <person name="Ma J."/>
        </authorList>
    </citation>
    <scope>NUCLEOTIDE SEQUENCE [LARGE SCALE GENOMIC DNA]</scope>
    <source>
        <strain evidence="2">YJ-61-S</strain>
    </source>
</reference>
<dbReference type="RefSeq" id="WP_379978520.1">
    <property type="nucleotide sequence ID" value="NZ_JBHSFV010000005.1"/>
</dbReference>
<keyword evidence="2" id="KW-1185">Reference proteome</keyword>
<gene>
    <name evidence="1" type="ORF">ACFO3O_10285</name>
</gene>
<name>A0ABV9HVW6_9FLAO</name>
<sequence>MYLENSTVCKEVKKIHKLDYGTIYVFEDFLVSEFKADAIIDFDCFVQLYHYLNSYSEHKESFGYISNRIHKYTVKVADFMKARPFAQKIYPTAVVTYDEETTKTFNFEKKIYTNCEAVLCDSLDKAIASVSRSLTNAC</sequence>
<dbReference type="Proteomes" id="UP001596043">
    <property type="component" value="Unassembled WGS sequence"/>
</dbReference>
<accession>A0ABV9HVW6</accession>
<proteinExistence type="predicted"/>
<comment type="caution">
    <text evidence="1">The sequence shown here is derived from an EMBL/GenBank/DDBJ whole genome shotgun (WGS) entry which is preliminary data.</text>
</comment>
<evidence type="ECO:0000313" key="1">
    <source>
        <dbReference type="EMBL" id="MFC4634297.1"/>
    </source>
</evidence>